<dbReference type="RefSeq" id="WP_119378336.1">
    <property type="nucleotide sequence ID" value="NZ_QWGB01000004.1"/>
</dbReference>
<dbReference type="SUPFAM" id="SSF52096">
    <property type="entry name" value="ClpP/crotonase"/>
    <property type="match status" value="1"/>
</dbReference>
<sequence>MAYETISLDATPGGIAVITLNRPEKHNAFNAIVIEELTDAIETLTEQTTIRMVILRGNGPSFSAGADLEWMKAAASYSRHENEEDAFKLAEMLRKLAALPQMTVALVHGAVMGGGAGLVAACDIAVAMKDTKFRFSEVRLGLTPATISPFVISAIGPRWAKALFVSAESFDAAFAERIGLVQYVVETNEGLLEMEEYLADLASKAAPGAIHDSKRLVHDFAGVAIDQSLSHETAKRIAARRVSDEGKEGLSAFLEKRKPGWAE</sequence>
<name>A0A399R7W2_9PROT</name>
<dbReference type="CDD" id="cd06558">
    <property type="entry name" value="crotonase-like"/>
    <property type="match status" value="1"/>
</dbReference>
<keyword evidence="2" id="KW-0456">Lyase</keyword>
<dbReference type="PANTHER" id="PTHR42964">
    <property type="entry name" value="ENOYL-COA HYDRATASE"/>
    <property type="match status" value="1"/>
</dbReference>
<dbReference type="Gene3D" id="1.10.12.10">
    <property type="entry name" value="Lyase 2-enoyl-coa Hydratase, Chain A, domain 2"/>
    <property type="match status" value="1"/>
</dbReference>
<proteinExistence type="inferred from homology"/>
<protein>
    <submittedName>
        <fullName evidence="2">Enoyl-CoA hydratase/isomerase family protein</fullName>
        <ecNumber evidence="2">4.2.1.17</ecNumber>
    </submittedName>
</protein>
<keyword evidence="3" id="KW-1185">Reference proteome</keyword>
<dbReference type="GO" id="GO:0004300">
    <property type="term" value="F:enoyl-CoA hydratase activity"/>
    <property type="evidence" value="ECO:0007669"/>
    <property type="project" value="UniProtKB-EC"/>
</dbReference>
<dbReference type="AlphaFoldDB" id="A0A399R7W2"/>
<accession>A0A399R7W2</accession>
<dbReference type="Pfam" id="PF00378">
    <property type="entry name" value="ECH_1"/>
    <property type="match status" value="1"/>
</dbReference>
<evidence type="ECO:0000313" key="3">
    <source>
        <dbReference type="Proteomes" id="UP000265431"/>
    </source>
</evidence>
<dbReference type="InterPro" id="IPR014748">
    <property type="entry name" value="Enoyl-CoA_hydra_C"/>
</dbReference>
<dbReference type="GO" id="GO:0016853">
    <property type="term" value="F:isomerase activity"/>
    <property type="evidence" value="ECO:0007669"/>
    <property type="project" value="UniProtKB-KW"/>
</dbReference>
<dbReference type="EC" id="4.2.1.17" evidence="2"/>
<dbReference type="InterPro" id="IPR051683">
    <property type="entry name" value="Enoyl-CoA_Hydratase/Isomerase"/>
</dbReference>
<dbReference type="OrthoDB" id="9795613at2"/>
<dbReference type="Proteomes" id="UP000265431">
    <property type="component" value="Unassembled WGS sequence"/>
</dbReference>
<organism evidence="2 3">
    <name type="scientific">Henriciella barbarensis</name>
    <dbReference type="NCBI Taxonomy" id="86342"/>
    <lineage>
        <taxon>Bacteria</taxon>
        <taxon>Pseudomonadati</taxon>
        <taxon>Pseudomonadota</taxon>
        <taxon>Alphaproteobacteria</taxon>
        <taxon>Hyphomonadales</taxon>
        <taxon>Hyphomonadaceae</taxon>
        <taxon>Henriciella</taxon>
    </lineage>
</organism>
<dbReference type="Gene3D" id="3.90.226.10">
    <property type="entry name" value="2-enoyl-CoA Hydratase, Chain A, domain 1"/>
    <property type="match status" value="1"/>
</dbReference>
<comment type="similarity">
    <text evidence="1">Belongs to the enoyl-CoA hydratase/isomerase family.</text>
</comment>
<evidence type="ECO:0000313" key="2">
    <source>
        <dbReference type="EMBL" id="RIJ25987.1"/>
    </source>
</evidence>
<gene>
    <name evidence="2" type="ORF">D1224_02405</name>
</gene>
<dbReference type="InterPro" id="IPR029045">
    <property type="entry name" value="ClpP/crotonase-like_dom_sf"/>
</dbReference>
<comment type="caution">
    <text evidence="2">The sequence shown here is derived from an EMBL/GenBank/DDBJ whole genome shotgun (WGS) entry which is preliminary data.</text>
</comment>
<evidence type="ECO:0000256" key="1">
    <source>
        <dbReference type="ARBA" id="ARBA00005254"/>
    </source>
</evidence>
<reference evidence="2 3" key="1">
    <citation type="submission" date="2018-08" db="EMBL/GenBank/DDBJ databases">
        <title>Henriciella mobilis sp. nov., isolated from seawater.</title>
        <authorList>
            <person name="Cheng H."/>
            <person name="Wu Y.-H."/>
            <person name="Xu X.-W."/>
            <person name="Guo L.-L."/>
        </authorList>
    </citation>
    <scope>NUCLEOTIDE SEQUENCE [LARGE SCALE GENOMIC DNA]</scope>
    <source>
        <strain evidence="2 3">CCUG66934</strain>
    </source>
</reference>
<keyword evidence="2" id="KW-0413">Isomerase</keyword>
<dbReference type="PANTHER" id="PTHR42964:SF1">
    <property type="entry name" value="POLYKETIDE BIOSYNTHESIS ENOYL-COA HYDRATASE PKSH-RELATED"/>
    <property type="match status" value="1"/>
</dbReference>
<dbReference type="EMBL" id="QWGB01000004">
    <property type="protein sequence ID" value="RIJ25987.1"/>
    <property type="molecule type" value="Genomic_DNA"/>
</dbReference>
<dbReference type="InterPro" id="IPR001753">
    <property type="entry name" value="Enoyl-CoA_hydra/iso"/>
</dbReference>